<proteinExistence type="predicted"/>
<evidence type="ECO:0000313" key="2">
    <source>
        <dbReference type="EMBL" id="ROO23870.1"/>
    </source>
</evidence>
<dbReference type="Pfam" id="PF09489">
    <property type="entry name" value="CbtB"/>
    <property type="match status" value="1"/>
</dbReference>
<gene>
    <name evidence="2" type="ORF">SAHL_16015</name>
</gene>
<dbReference type="InterPro" id="IPR012667">
    <property type="entry name" value="CbtB_put"/>
</dbReference>
<name>A0A423PE71_9GAMM</name>
<comment type="caution">
    <text evidence="2">The sequence shown here is derived from an EMBL/GenBank/DDBJ whole genome shotgun (WGS) entry which is preliminary data.</text>
</comment>
<reference evidence="2 3" key="1">
    <citation type="submission" date="2013-10" db="EMBL/GenBank/DDBJ databases">
        <title>Salinisphaera halophila YIM 95161 Genome Sequencing.</title>
        <authorList>
            <person name="Lai Q."/>
            <person name="Li C."/>
            <person name="Shao Z."/>
        </authorList>
    </citation>
    <scope>NUCLEOTIDE SEQUENCE [LARGE SCALE GENOMIC DNA]</scope>
    <source>
        <strain evidence="2 3">YIM 95161</strain>
    </source>
</reference>
<evidence type="ECO:0000313" key="3">
    <source>
        <dbReference type="Proteomes" id="UP000285123"/>
    </source>
</evidence>
<keyword evidence="1" id="KW-1133">Transmembrane helix</keyword>
<sequence length="66" mass="7063">MYMQNQQSNPARSAQARPTAISSEIVQLAGAALIGAFVVYGVGFSHLMPVHNAAHDTRHSATFPCH</sequence>
<dbReference type="Proteomes" id="UP000285123">
    <property type="component" value="Unassembled WGS sequence"/>
</dbReference>
<keyword evidence="1" id="KW-0472">Membrane</keyword>
<keyword evidence="1" id="KW-0812">Transmembrane</keyword>
<dbReference type="AlphaFoldDB" id="A0A423PE71"/>
<evidence type="ECO:0000256" key="1">
    <source>
        <dbReference type="SAM" id="Phobius"/>
    </source>
</evidence>
<feature type="transmembrane region" description="Helical" evidence="1">
    <location>
        <begin position="21"/>
        <end position="42"/>
    </location>
</feature>
<dbReference type="EMBL" id="AYKF01000132">
    <property type="protein sequence ID" value="ROO23870.1"/>
    <property type="molecule type" value="Genomic_DNA"/>
</dbReference>
<protein>
    <submittedName>
        <fullName evidence="2">Cobalt transporter</fullName>
    </submittedName>
</protein>
<accession>A0A423PE71</accession>
<organism evidence="2 3">
    <name type="scientific">Salinisphaera orenii YIM 95161</name>
    <dbReference type="NCBI Taxonomy" id="1051139"/>
    <lineage>
        <taxon>Bacteria</taxon>
        <taxon>Pseudomonadati</taxon>
        <taxon>Pseudomonadota</taxon>
        <taxon>Gammaproteobacteria</taxon>
        <taxon>Salinisphaerales</taxon>
        <taxon>Salinisphaeraceae</taxon>
        <taxon>Salinisphaera</taxon>
    </lineage>
</organism>
<dbReference type="NCBIfam" id="TIGR02459">
    <property type="entry name" value="CbtB"/>
    <property type="match status" value="1"/>
</dbReference>